<protein>
    <submittedName>
        <fullName evidence="3">4919_t:CDS:1</fullName>
    </submittedName>
</protein>
<comment type="caution">
    <text evidence="3">The sequence shown here is derived from an EMBL/GenBank/DDBJ whole genome shotgun (WGS) entry which is preliminary data.</text>
</comment>
<proteinExistence type="predicted"/>
<evidence type="ECO:0000313" key="4">
    <source>
        <dbReference type="Proteomes" id="UP000789739"/>
    </source>
</evidence>
<dbReference type="GO" id="GO:0030687">
    <property type="term" value="C:preribosome, large subunit precursor"/>
    <property type="evidence" value="ECO:0007669"/>
    <property type="project" value="TreeGrafter"/>
</dbReference>
<dbReference type="PANTHER" id="PTHR28219">
    <property type="entry name" value="UPF0642 PROTEIN YBL028C"/>
    <property type="match status" value="1"/>
</dbReference>
<gene>
    <name evidence="3" type="ORF">PBRASI_LOCUS7744</name>
</gene>
<sequence>MAKSMRSKSKRRFRAIKRQNVFAPVEEARLRRLAAKQAEATRVSDNKNNKNSMDYEAQTTTVEEDTQAVVMDVDAPKISTSTPKNGRYKGKKKGKKRGMGKTKRKILNALVHFRR</sequence>
<evidence type="ECO:0000256" key="1">
    <source>
        <dbReference type="SAM" id="MobiDB-lite"/>
    </source>
</evidence>
<keyword evidence="4" id="KW-1185">Reference proteome</keyword>
<feature type="compositionally biased region" description="Polar residues" evidence="1">
    <location>
        <begin position="49"/>
        <end position="61"/>
    </location>
</feature>
<reference evidence="3" key="1">
    <citation type="submission" date="2021-06" db="EMBL/GenBank/DDBJ databases">
        <authorList>
            <person name="Kallberg Y."/>
            <person name="Tangrot J."/>
            <person name="Rosling A."/>
        </authorList>
    </citation>
    <scope>NUCLEOTIDE SEQUENCE</scope>
    <source>
        <strain evidence="3">BR232B</strain>
    </source>
</reference>
<dbReference type="InterPro" id="IPR019434">
    <property type="entry name" value="DUF2423"/>
</dbReference>
<organism evidence="3 4">
    <name type="scientific">Paraglomus brasilianum</name>
    <dbReference type="NCBI Taxonomy" id="144538"/>
    <lineage>
        <taxon>Eukaryota</taxon>
        <taxon>Fungi</taxon>
        <taxon>Fungi incertae sedis</taxon>
        <taxon>Mucoromycota</taxon>
        <taxon>Glomeromycotina</taxon>
        <taxon>Glomeromycetes</taxon>
        <taxon>Paraglomerales</taxon>
        <taxon>Paraglomeraceae</taxon>
        <taxon>Paraglomus</taxon>
    </lineage>
</organism>
<dbReference type="Proteomes" id="UP000789739">
    <property type="component" value="Unassembled WGS sequence"/>
</dbReference>
<evidence type="ECO:0000259" key="2">
    <source>
        <dbReference type="Pfam" id="PF10338"/>
    </source>
</evidence>
<dbReference type="OrthoDB" id="4087970at2759"/>
<dbReference type="Pfam" id="PF10338">
    <property type="entry name" value="YBL028C_N"/>
    <property type="match status" value="1"/>
</dbReference>
<name>A0A9N9CIM8_9GLOM</name>
<dbReference type="AlphaFoldDB" id="A0A9N9CIM8"/>
<feature type="domain" description="DUF2423" evidence="2">
    <location>
        <begin position="1"/>
        <end position="41"/>
    </location>
</feature>
<dbReference type="PANTHER" id="PTHR28219:SF1">
    <property type="entry name" value="UPF0642 PROTEIN YBL028C"/>
    <property type="match status" value="1"/>
</dbReference>
<accession>A0A9N9CIM8</accession>
<feature type="region of interest" description="Disordered" evidence="1">
    <location>
        <begin position="38"/>
        <end position="105"/>
    </location>
</feature>
<evidence type="ECO:0000313" key="3">
    <source>
        <dbReference type="EMBL" id="CAG8602921.1"/>
    </source>
</evidence>
<dbReference type="EMBL" id="CAJVPI010001246">
    <property type="protein sequence ID" value="CAG8602921.1"/>
    <property type="molecule type" value="Genomic_DNA"/>
</dbReference>
<feature type="compositionally biased region" description="Basic residues" evidence="1">
    <location>
        <begin position="86"/>
        <end position="105"/>
    </location>
</feature>